<dbReference type="AlphaFoldDB" id="A0A4R4J448"/>
<reference evidence="2 3" key="1">
    <citation type="journal article" date="2019" name="Int. J. Syst. Evol. Microbiol.">
        <title>Photorhabdus khanii subsp. guanajuatensis subsp. nov., isolated from Heterorhabditis atacamensis, and Photorhabdus luminescens subsp. mexicana subsp. nov., isolated from Heterorhabditis mexicana entomopathogenic nematodes.</title>
        <authorList>
            <person name="Machado R.A.R."/>
            <person name="Bruno P."/>
            <person name="Arce C.C.M."/>
            <person name="Liechti N."/>
            <person name="Kohler A."/>
            <person name="Bernal J."/>
            <person name="Bruggmann R."/>
            <person name="Turlings T.C.J."/>
        </authorList>
    </citation>
    <scope>NUCLEOTIDE SEQUENCE [LARGE SCALE GENOMIC DNA]</scope>
    <source>
        <strain evidence="2 3">MEX47-22</strain>
    </source>
</reference>
<gene>
    <name evidence="2" type="ORF">C5468_17470</name>
</gene>
<evidence type="ECO:0000313" key="2">
    <source>
        <dbReference type="EMBL" id="TDB47881.1"/>
    </source>
</evidence>
<name>A0A4R4J448_PHOLU</name>
<comment type="caution">
    <text evidence="2">The sequence shown here is derived from an EMBL/GenBank/DDBJ whole genome shotgun (WGS) entry which is preliminary data.</text>
</comment>
<dbReference type="Proteomes" id="UP000295550">
    <property type="component" value="Unassembled WGS sequence"/>
</dbReference>
<organism evidence="2 3">
    <name type="scientific">Photorhabdus luminescens subsp. mexicana</name>
    <dbReference type="NCBI Taxonomy" id="2100167"/>
    <lineage>
        <taxon>Bacteria</taxon>
        <taxon>Pseudomonadati</taxon>
        <taxon>Pseudomonadota</taxon>
        <taxon>Gammaproteobacteria</taxon>
        <taxon>Enterobacterales</taxon>
        <taxon>Morganellaceae</taxon>
        <taxon>Photorhabdus</taxon>
    </lineage>
</organism>
<keyword evidence="1" id="KW-0812">Transmembrane</keyword>
<dbReference type="RefSeq" id="WP_132346990.1">
    <property type="nucleotide sequence ID" value="NZ_CAWOLF010000019.1"/>
</dbReference>
<keyword evidence="1" id="KW-0472">Membrane</keyword>
<dbReference type="EMBL" id="PUJX01000019">
    <property type="protein sequence ID" value="TDB47881.1"/>
    <property type="molecule type" value="Genomic_DNA"/>
</dbReference>
<feature type="transmembrane region" description="Helical" evidence="1">
    <location>
        <begin position="6"/>
        <end position="25"/>
    </location>
</feature>
<sequence length="220" mass="25642">MNARLFMVIIFSYIISIFFVSNLSYGKSGSNYILNKIKDFVYANGTLHSLNSVYGIETPDDGFSAFYIYLWKNNLVYISGKDSVKVYPFIYKDEEERKHSGNDYSRCNVSIKYDGKIAIPIRKFQSGSSEDFAPCLGYNTGYRIIKSPGHNINWFIFKVVYEDANLNSHEIYEVYFISKKENKFCYSERVTGLINKNKRFDINKETPRELDFDECGNFVR</sequence>
<proteinExistence type="predicted"/>
<evidence type="ECO:0000256" key="1">
    <source>
        <dbReference type="SAM" id="Phobius"/>
    </source>
</evidence>
<protein>
    <submittedName>
        <fullName evidence="2">Uncharacterized protein</fullName>
    </submittedName>
</protein>
<keyword evidence="1" id="KW-1133">Transmembrane helix</keyword>
<evidence type="ECO:0000313" key="3">
    <source>
        <dbReference type="Proteomes" id="UP000295550"/>
    </source>
</evidence>
<accession>A0A4R4J448</accession>